<proteinExistence type="predicted"/>
<evidence type="ECO:0000313" key="2">
    <source>
        <dbReference type="Proteomes" id="UP000192468"/>
    </source>
</evidence>
<dbReference type="EMBL" id="FWXH01000013">
    <property type="protein sequence ID" value="SMC26586.1"/>
    <property type="molecule type" value="Genomic_DNA"/>
</dbReference>
<protein>
    <submittedName>
        <fullName evidence="1">Uncharacterized protein</fullName>
    </submittedName>
</protein>
<keyword evidence="2" id="KW-1185">Reference proteome</keyword>
<dbReference type="RefSeq" id="WP_176212705.1">
    <property type="nucleotide sequence ID" value="NZ_FWXH01000013.1"/>
</dbReference>
<dbReference type="Proteomes" id="UP000192468">
    <property type="component" value="Unassembled WGS sequence"/>
</dbReference>
<evidence type="ECO:0000313" key="1">
    <source>
        <dbReference type="EMBL" id="SMC26586.1"/>
    </source>
</evidence>
<sequence length="48" mass="5364">MSICFVNRMEKIRAISTKISATLEFNGISASKIGYFVDIASKHILPDF</sequence>
<accession>A0A1W1XRQ8</accession>
<dbReference type="STRING" id="1121291.SAMN02745134_02891"/>
<organism evidence="1 2">
    <name type="scientific">Clostridium acidisoli DSM 12555</name>
    <dbReference type="NCBI Taxonomy" id="1121291"/>
    <lineage>
        <taxon>Bacteria</taxon>
        <taxon>Bacillati</taxon>
        <taxon>Bacillota</taxon>
        <taxon>Clostridia</taxon>
        <taxon>Eubacteriales</taxon>
        <taxon>Clostridiaceae</taxon>
        <taxon>Clostridium</taxon>
    </lineage>
</organism>
<name>A0A1W1XRQ8_9CLOT</name>
<reference evidence="1 2" key="1">
    <citation type="submission" date="2017-04" db="EMBL/GenBank/DDBJ databases">
        <authorList>
            <person name="Afonso C.L."/>
            <person name="Miller P.J."/>
            <person name="Scott M.A."/>
            <person name="Spackman E."/>
            <person name="Goraichik I."/>
            <person name="Dimitrov K.M."/>
            <person name="Suarez D.L."/>
            <person name="Swayne D.E."/>
        </authorList>
    </citation>
    <scope>NUCLEOTIDE SEQUENCE [LARGE SCALE GENOMIC DNA]</scope>
    <source>
        <strain evidence="1 2">DSM 12555</strain>
    </source>
</reference>
<gene>
    <name evidence="1" type="ORF">SAMN02745134_02891</name>
</gene>
<dbReference type="AlphaFoldDB" id="A0A1W1XRQ8"/>